<organism evidence="1 2">
    <name type="scientific">Batillaria attramentaria</name>
    <dbReference type="NCBI Taxonomy" id="370345"/>
    <lineage>
        <taxon>Eukaryota</taxon>
        <taxon>Metazoa</taxon>
        <taxon>Spiralia</taxon>
        <taxon>Lophotrochozoa</taxon>
        <taxon>Mollusca</taxon>
        <taxon>Gastropoda</taxon>
        <taxon>Caenogastropoda</taxon>
        <taxon>Sorbeoconcha</taxon>
        <taxon>Cerithioidea</taxon>
        <taxon>Batillariidae</taxon>
        <taxon>Batillaria</taxon>
    </lineage>
</organism>
<accession>A0ABD0LBB7</accession>
<protein>
    <submittedName>
        <fullName evidence="1">Uncharacterized protein</fullName>
    </submittedName>
</protein>
<proteinExistence type="predicted"/>
<evidence type="ECO:0000313" key="2">
    <source>
        <dbReference type="Proteomes" id="UP001519460"/>
    </source>
</evidence>
<dbReference type="AlphaFoldDB" id="A0ABD0LBB7"/>
<dbReference type="Proteomes" id="UP001519460">
    <property type="component" value="Unassembled WGS sequence"/>
</dbReference>
<dbReference type="EMBL" id="JACVVK020000066">
    <property type="protein sequence ID" value="KAK7496620.1"/>
    <property type="molecule type" value="Genomic_DNA"/>
</dbReference>
<name>A0ABD0LBB7_9CAEN</name>
<gene>
    <name evidence="1" type="ORF">BaRGS_00012272</name>
</gene>
<comment type="caution">
    <text evidence="1">The sequence shown here is derived from an EMBL/GenBank/DDBJ whole genome shotgun (WGS) entry which is preliminary data.</text>
</comment>
<evidence type="ECO:0000313" key="1">
    <source>
        <dbReference type="EMBL" id="KAK7496620.1"/>
    </source>
</evidence>
<reference evidence="1 2" key="1">
    <citation type="journal article" date="2023" name="Sci. Data">
        <title>Genome assembly of the Korean intertidal mud-creeper Batillaria attramentaria.</title>
        <authorList>
            <person name="Patra A.K."/>
            <person name="Ho P.T."/>
            <person name="Jun S."/>
            <person name="Lee S.J."/>
            <person name="Kim Y."/>
            <person name="Won Y.J."/>
        </authorList>
    </citation>
    <scope>NUCLEOTIDE SEQUENCE [LARGE SCALE GENOMIC DNA]</scope>
    <source>
        <strain evidence="1">Wonlab-2016</strain>
    </source>
</reference>
<sequence>MKPANKLISNRALLNSVKEFQVWQSDLGCKSVYQSRAGPGDSVSEVRPAFWSRNVIAEYRSGFALTRPGPPSRLSDRISCLWYHCDLAVLVTQTTSYTGTSDAIHSPPADVKN</sequence>
<keyword evidence="2" id="KW-1185">Reference proteome</keyword>